<keyword evidence="1" id="KW-0812">Transmembrane</keyword>
<dbReference type="AlphaFoldDB" id="A0AAD9KT72"/>
<keyword evidence="1" id="KW-1133">Transmembrane helix</keyword>
<feature type="transmembrane region" description="Helical" evidence="1">
    <location>
        <begin position="12"/>
        <end position="31"/>
    </location>
</feature>
<protein>
    <submittedName>
        <fullName evidence="2">Uncharacterized protein</fullName>
    </submittedName>
</protein>
<keyword evidence="1" id="KW-0472">Membrane</keyword>
<dbReference type="Proteomes" id="UP001209878">
    <property type="component" value="Unassembled WGS sequence"/>
</dbReference>
<accession>A0AAD9KT72</accession>
<organism evidence="2 3">
    <name type="scientific">Ridgeia piscesae</name>
    <name type="common">Tubeworm</name>
    <dbReference type="NCBI Taxonomy" id="27915"/>
    <lineage>
        <taxon>Eukaryota</taxon>
        <taxon>Metazoa</taxon>
        <taxon>Spiralia</taxon>
        <taxon>Lophotrochozoa</taxon>
        <taxon>Annelida</taxon>
        <taxon>Polychaeta</taxon>
        <taxon>Sedentaria</taxon>
        <taxon>Canalipalpata</taxon>
        <taxon>Sabellida</taxon>
        <taxon>Siboglinidae</taxon>
        <taxon>Ridgeia</taxon>
    </lineage>
</organism>
<evidence type="ECO:0000313" key="2">
    <source>
        <dbReference type="EMBL" id="KAK2176867.1"/>
    </source>
</evidence>
<dbReference type="EMBL" id="JAODUO010000634">
    <property type="protein sequence ID" value="KAK2176867.1"/>
    <property type="molecule type" value="Genomic_DNA"/>
</dbReference>
<keyword evidence="3" id="KW-1185">Reference proteome</keyword>
<evidence type="ECO:0000256" key="1">
    <source>
        <dbReference type="SAM" id="Phobius"/>
    </source>
</evidence>
<sequence>MTSQICIGYVSFNIYYVLCGVCMCKIVMTVLY</sequence>
<gene>
    <name evidence="2" type="ORF">NP493_625g01113</name>
</gene>
<proteinExistence type="predicted"/>
<evidence type="ECO:0000313" key="3">
    <source>
        <dbReference type="Proteomes" id="UP001209878"/>
    </source>
</evidence>
<reference evidence="2" key="1">
    <citation type="journal article" date="2023" name="Mol. Biol. Evol.">
        <title>Third-Generation Sequencing Reveals the Adaptive Role of the Epigenome in Three Deep-Sea Polychaetes.</title>
        <authorList>
            <person name="Perez M."/>
            <person name="Aroh O."/>
            <person name="Sun Y."/>
            <person name="Lan Y."/>
            <person name="Juniper S.K."/>
            <person name="Young C.R."/>
            <person name="Angers B."/>
            <person name="Qian P.Y."/>
        </authorList>
    </citation>
    <scope>NUCLEOTIDE SEQUENCE</scope>
    <source>
        <strain evidence="2">R07B-5</strain>
    </source>
</reference>
<comment type="caution">
    <text evidence="2">The sequence shown here is derived from an EMBL/GenBank/DDBJ whole genome shotgun (WGS) entry which is preliminary data.</text>
</comment>
<name>A0AAD9KT72_RIDPI</name>